<gene>
    <name evidence="2" type="ORF">V3851_00335</name>
</gene>
<dbReference type="InterPro" id="IPR045175">
    <property type="entry name" value="M28_fam"/>
</dbReference>
<keyword evidence="3" id="KW-1185">Reference proteome</keyword>
<dbReference type="InterPro" id="IPR007484">
    <property type="entry name" value="Peptidase_M28"/>
</dbReference>
<organism evidence="2 3">
    <name type="scientific">Paenibacillus haidiansis</name>
    <dbReference type="NCBI Taxonomy" id="1574488"/>
    <lineage>
        <taxon>Bacteria</taxon>
        <taxon>Bacillati</taxon>
        <taxon>Bacillota</taxon>
        <taxon>Bacilli</taxon>
        <taxon>Bacillales</taxon>
        <taxon>Paenibacillaceae</taxon>
        <taxon>Paenibacillus</taxon>
    </lineage>
</organism>
<dbReference type="EMBL" id="JAZHPZ010000001">
    <property type="protein sequence ID" value="MEF2964261.1"/>
    <property type="molecule type" value="Genomic_DNA"/>
</dbReference>
<comment type="caution">
    <text evidence="2">The sequence shown here is derived from an EMBL/GenBank/DDBJ whole genome shotgun (WGS) entry which is preliminary data.</text>
</comment>
<dbReference type="RefSeq" id="WP_331844506.1">
    <property type="nucleotide sequence ID" value="NZ_JAZHPZ010000001.1"/>
</dbReference>
<evidence type="ECO:0000313" key="3">
    <source>
        <dbReference type="Proteomes" id="UP001306950"/>
    </source>
</evidence>
<dbReference type="Gene3D" id="3.50.30.30">
    <property type="match status" value="1"/>
</dbReference>
<evidence type="ECO:0000313" key="2">
    <source>
        <dbReference type="EMBL" id="MEF2964261.1"/>
    </source>
</evidence>
<protein>
    <submittedName>
        <fullName evidence="2">M28 family peptidase</fullName>
    </submittedName>
</protein>
<dbReference type="Pfam" id="PF04389">
    <property type="entry name" value="Peptidase_M28"/>
    <property type="match status" value="1"/>
</dbReference>
<reference evidence="2 3" key="1">
    <citation type="submission" date="2024-02" db="EMBL/GenBank/DDBJ databases">
        <title>A nitrogen-fixing paenibacillus bacterium.</title>
        <authorList>
            <person name="Zhang W.L."/>
            <person name="Chen S.F."/>
        </authorList>
    </citation>
    <scope>NUCLEOTIDE SEQUENCE [LARGE SCALE GENOMIC DNA]</scope>
    <source>
        <strain evidence="2 3">M1</strain>
    </source>
</reference>
<sequence>MEMKEAVKRHIHYLCQEIGPRPTGSDNNRHAVEYCLKELKEAGLRVHLQEFDCMDWKNNGAVLTVDGHPVQVVAADYSLPCRCEAEIVPIGTVSALRESDLKGKIAVLFGELCKEPLMPKNFFFYNPEEHKEIITLLEKKGPLAVITVSNTPKLPVPVIEDGDFDIPCAAAAGNDLPVFLGAAGSKAYLHVKAERKAAKSANVIAAFGNGPSTLSFSAHLDTKPASSGALDNASGVAVLLALAPLLKNKKLSHKVEIVFFNGEDYYSAPGEMAYLSSDLFRSGNYTHAFNIDGVGLIGSNTSLSFYASSPELERLIGDRAGKIPGFVVTEPWPQGDHMLFASTGIPTVAVTSASIFGLADSILHTPDDNLSLLDPDNLVRVIRFLESCLEDLAIG</sequence>
<feature type="domain" description="Peptidase M28" evidence="1">
    <location>
        <begin position="202"/>
        <end position="383"/>
    </location>
</feature>
<accession>A0ABU7VM13</accession>
<name>A0ABU7VM13_9BACL</name>
<dbReference type="Gene3D" id="3.40.630.10">
    <property type="entry name" value="Zn peptidases"/>
    <property type="match status" value="1"/>
</dbReference>
<dbReference type="PANTHER" id="PTHR12147:SF26">
    <property type="entry name" value="PEPTIDASE M28 DOMAIN-CONTAINING PROTEIN"/>
    <property type="match status" value="1"/>
</dbReference>
<dbReference type="Proteomes" id="UP001306950">
    <property type="component" value="Unassembled WGS sequence"/>
</dbReference>
<dbReference type="SUPFAM" id="SSF53187">
    <property type="entry name" value="Zn-dependent exopeptidases"/>
    <property type="match status" value="1"/>
</dbReference>
<dbReference type="PANTHER" id="PTHR12147">
    <property type="entry name" value="METALLOPEPTIDASE M28 FAMILY MEMBER"/>
    <property type="match status" value="1"/>
</dbReference>
<proteinExistence type="predicted"/>
<evidence type="ECO:0000259" key="1">
    <source>
        <dbReference type="Pfam" id="PF04389"/>
    </source>
</evidence>